<evidence type="ECO:0000256" key="1">
    <source>
        <dbReference type="ARBA" id="ARBA00004196"/>
    </source>
</evidence>
<keyword evidence="8" id="KW-1185">Reference proteome</keyword>
<evidence type="ECO:0000256" key="6">
    <source>
        <dbReference type="SAM" id="SignalP"/>
    </source>
</evidence>
<dbReference type="Gene3D" id="3.40.190.10">
    <property type="entry name" value="Periplasmic binding protein-like II"/>
    <property type="match status" value="2"/>
</dbReference>
<protein>
    <submittedName>
        <fullName evidence="7">ABC transporter substrate-binding protein</fullName>
    </submittedName>
</protein>
<reference evidence="7" key="1">
    <citation type="submission" date="2023-05" db="EMBL/GenBank/DDBJ databases">
        <title>Comparative genomics of Bacillaceae isolates and their secondary metabolite potential.</title>
        <authorList>
            <person name="Song L."/>
            <person name="Nielsen L.J."/>
            <person name="Mohite O."/>
            <person name="Xu X."/>
            <person name="Weber T."/>
            <person name="Kovacs A.T."/>
        </authorList>
    </citation>
    <scope>NUCLEOTIDE SEQUENCE</scope>
    <source>
        <strain evidence="7">XLM17</strain>
    </source>
</reference>
<dbReference type="InterPro" id="IPR006059">
    <property type="entry name" value="SBP"/>
</dbReference>
<evidence type="ECO:0000256" key="5">
    <source>
        <dbReference type="ARBA" id="ARBA00022764"/>
    </source>
</evidence>
<evidence type="ECO:0000256" key="2">
    <source>
        <dbReference type="ARBA" id="ARBA00008520"/>
    </source>
</evidence>
<evidence type="ECO:0000313" key="8">
    <source>
        <dbReference type="Proteomes" id="UP001178288"/>
    </source>
</evidence>
<feature type="signal peptide" evidence="6">
    <location>
        <begin position="1"/>
        <end position="23"/>
    </location>
</feature>
<dbReference type="Pfam" id="PF13416">
    <property type="entry name" value="SBP_bac_8"/>
    <property type="match status" value="1"/>
</dbReference>
<dbReference type="EMBL" id="CP126114">
    <property type="protein sequence ID" value="WHY86692.1"/>
    <property type="molecule type" value="Genomic_DNA"/>
</dbReference>
<evidence type="ECO:0000313" key="7">
    <source>
        <dbReference type="EMBL" id="WHY86692.1"/>
    </source>
</evidence>
<keyword evidence="5" id="KW-0574">Periplasm</keyword>
<keyword evidence="3" id="KW-0813">Transport</keyword>
<dbReference type="AlphaFoldDB" id="A0AA95MMD2"/>
<comment type="similarity">
    <text evidence="2">Belongs to the bacterial solute-binding protein 1 family.</text>
</comment>
<comment type="subcellular location">
    <subcellularLocation>
        <location evidence="1">Cell envelope</location>
    </subcellularLocation>
</comment>
<dbReference type="GO" id="GO:0030313">
    <property type="term" value="C:cell envelope"/>
    <property type="evidence" value="ECO:0007669"/>
    <property type="project" value="UniProtKB-SubCell"/>
</dbReference>
<dbReference type="PANTHER" id="PTHR43649">
    <property type="entry name" value="ARABINOSE-BINDING PROTEIN-RELATED"/>
    <property type="match status" value="1"/>
</dbReference>
<evidence type="ECO:0000256" key="3">
    <source>
        <dbReference type="ARBA" id="ARBA00022448"/>
    </source>
</evidence>
<dbReference type="GO" id="GO:0055085">
    <property type="term" value="P:transmembrane transport"/>
    <property type="evidence" value="ECO:0007669"/>
    <property type="project" value="InterPro"/>
</dbReference>
<dbReference type="CDD" id="cd14748">
    <property type="entry name" value="PBP2_UgpB"/>
    <property type="match status" value="1"/>
</dbReference>
<accession>A0AA95MMD2</accession>
<dbReference type="InterPro" id="IPR050490">
    <property type="entry name" value="Bact_solute-bd_prot1"/>
</dbReference>
<dbReference type="InterPro" id="IPR006061">
    <property type="entry name" value="SBP_1_CS"/>
</dbReference>
<dbReference type="KEGG" id="nnv:QNH39_02090"/>
<dbReference type="PROSITE" id="PS01037">
    <property type="entry name" value="SBP_BACTERIAL_1"/>
    <property type="match status" value="1"/>
</dbReference>
<dbReference type="SUPFAM" id="SSF53850">
    <property type="entry name" value="Periplasmic binding protein-like II"/>
    <property type="match status" value="1"/>
</dbReference>
<name>A0AA95MMD2_9BACI</name>
<evidence type="ECO:0000256" key="4">
    <source>
        <dbReference type="ARBA" id="ARBA00022729"/>
    </source>
</evidence>
<proteinExistence type="inferred from homology"/>
<organism evidence="7 8">
    <name type="scientific">Neobacillus novalis</name>
    <dbReference type="NCBI Taxonomy" id="220687"/>
    <lineage>
        <taxon>Bacteria</taxon>
        <taxon>Bacillati</taxon>
        <taxon>Bacillota</taxon>
        <taxon>Bacilli</taxon>
        <taxon>Bacillales</taxon>
        <taxon>Bacillaceae</taxon>
        <taxon>Neobacillus</taxon>
    </lineage>
</organism>
<dbReference type="Proteomes" id="UP001178288">
    <property type="component" value="Chromosome"/>
</dbReference>
<dbReference type="RefSeq" id="WP_066095367.1">
    <property type="nucleotide sequence ID" value="NZ_CP126114.1"/>
</dbReference>
<feature type="chain" id="PRO_5041644712" evidence="6">
    <location>
        <begin position="24"/>
        <end position="438"/>
    </location>
</feature>
<gene>
    <name evidence="7" type="ORF">QNH39_02090</name>
</gene>
<sequence length="438" mass="48680">MKKIVHVLFVCLLAISLAACSNATKPSSPEKQKTADIPTKIDKPVTIEFWHAMTGNLEKTLQTMTQKFNDSQSNITVKLVNQGTYDDLNKKLMAAAKSHTSPVMAQAYEDWMQDYINNDLITDLTPYIQNKTVGWSDSELNDIVQVFRDENSWNNKFYGVPFNKSTEVLYYNTDMFNENNLKAPTTWAELGNAAQTLTKGNVIGMGFENAIGLNFPTWVQQAGGQFVDVDNKKVTFDSEEGKKALTFLNDMVNDKKIARLAGEDNYMSDPFSRGDVAMYIGSSAGISFVEAGAKGKINWATAPLPAGEKASTQFQGTNLVTFNSADDQQKLAAWEFMKFLASKDQTIYWAQNTGYVPVRESALKDPVWLKYIEENPKYAAAEKQFDAGYFFPHLDGAFAMKSAYSTEIQAVLVGKKSVDQGLQDAAKNTQDALDKANK</sequence>
<dbReference type="PANTHER" id="PTHR43649:SF31">
    <property type="entry name" value="SN-GLYCEROL-3-PHOSPHATE-BINDING PERIPLASMIC PROTEIN UGPB"/>
    <property type="match status" value="1"/>
</dbReference>
<keyword evidence="4 6" id="KW-0732">Signal</keyword>
<dbReference type="PROSITE" id="PS51257">
    <property type="entry name" value="PROKAR_LIPOPROTEIN"/>
    <property type="match status" value="1"/>
</dbReference>